<sequence length="362" mass="39318">MAKLEPGGREGVLSLVSLPRISLSPFKELARRTALALLILMLNTFIVWLDRDAYIDNTAGDGVQLLDALYYSTVTMTTTGYGDITPVAAHARLMNVLVVTPLRIGFLVLLVGTTIEVLTKEGSRSIADLFWRRKMRNHVVVIGYGTKGRSAVNTLRRQGESPEKILVIDQHASAVADANFDGLAAFQGDATRRELLRRAEISKAKQVIISLDRDDTAILTTLTVRQLNPTAGVVVAVREHENVPLVRQSGASSVVTSSETVGRLLGLSALGPELGTIMQDMLTGAEGLEVHQRLAEPHEAGQPPSAVQGERVIGIIRNGTLRRFYDQTAARVEIGDELIVVRRAQPPVRDAKHILGAFDPDS</sequence>
<evidence type="ECO:0000313" key="4">
    <source>
        <dbReference type="Proteomes" id="UP000093501"/>
    </source>
</evidence>
<dbReference type="GO" id="GO:0005886">
    <property type="term" value="C:plasma membrane"/>
    <property type="evidence" value="ECO:0007669"/>
    <property type="project" value="UniProtKB-SubCell"/>
</dbReference>
<comment type="caution">
    <text evidence="3">The sequence shown here is derived from an EMBL/GenBank/DDBJ whole genome shotgun (WGS) entry which is preliminary data.</text>
</comment>
<dbReference type="PANTHER" id="PTHR43833">
    <property type="entry name" value="POTASSIUM CHANNEL PROTEIN 2-RELATED-RELATED"/>
    <property type="match status" value="1"/>
</dbReference>
<evidence type="ECO:0000256" key="1">
    <source>
        <dbReference type="ARBA" id="ARBA00004651"/>
    </source>
</evidence>
<organism evidence="3 4">
    <name type="scientific">Tessaracoccus lapidicaptus</name>
    <dbReference type="NCBI Taxonomy" id="1427523"/>
    <lineage>
        <taxon>Bacteria</taxon>
        <taxon>Bacillati</taxon>
        <taxon>Actinomycetota</taxon>
        <taxon>Actinomycetes</taxon>
        <taxon>Propionibacteriales</taxon>
        <taxon>Propionibacteriaceae</taxon>
        <taxon>Tessaracoccus</taxon>
    </lineage>
</organism>
<proteinExistence type="predicted"/>
<dbReference type="Proteomes" id="UP000093501">
    <property type="component" value="Unassembled WGS sequence"/>
</dbReference>
<dbReference type="InterPro" id="IPR013099">
    <property type="entry name" value="K_chnl_dom"/>
</dbReference>
<dbReference type="Pfam" id="PF02254">
    <property type="entry name" value="TrkA_N"/>
    <property type="match status" value="1"/>
</dbReference>
<dbReference type="InterPro" id="IPR050721">
    <property type="entry name" value="Trk_Ktr_HKT_K-transport"/>
</dbReference>
<dbReference type="SUPFAM" id="SSF51735">
    <property type="entry name" value="NAD(P)-binding Rossmann-fold domains"/>
    <property type="match status" value="1"/>
</dbReference>
<accession>A0A1C0AN59</accession>
<name>A0A1C0AN59_9ACTN</name>
<dbReference type="RefSeq" id="WP_068751360.1">
    <property type="nucleotide sequence ID" value="NZ_LR214441.1"/>
</dbReference>
<dbReference type="SUPFAM" id="SSF81324">
    <property type="entry name" value="Voltage-gated potassium channels"/>
    <property type="match status" value="1"/>
</dbReference>
<reference evidence="4" key="1">
    <citation type="submission" date="2016-07" db="EMBL/GenBank/DDBJ databases">
        <authorList>
            <person name="Florea S."/>
            <person name="Webb J.S."/>
            <person name="Jaromczyk J."/>
            <person name="Schardl C.L."/>
        </authorList>
    </citation>
    <scope>NUCLEOTIDE SEQUENCE [LARGE SCALE GENOMIC DNA]</scope>
    <source>
        <strain evidence="4">IPBSL-7</strain>
    </source>
</reference>
<feature type="domain" description="RCK N-terminal" evidence="2">
    <location>
        <begin position="136"/>
        <end position="256"/>
    </location>
</feature>
<protein>
    <submittedName>
        <fullName evidence="3">Potassium transporter Kef</fullName>
    </submittedName>
</protein>
<dbReference type="Gene3D" id="1.10.287.70">
    <property type="match status" value="1"/>
</dbReference>
<dbReference type="EMBL" id="MBQD01000020">
    <property type="protein sequence ID" value="OCL34678.1"/>
    <property type="molecule type" value="Genomic_DNA"/>
</dbReference>
<dbReference type="InterPro" id="IPR003148">
    <property type="entry name" value="RCK_N"/>
</dbReference>
<keyword evidence="4" id="KW-1185">Reference proteome</keyword>
<dbReference type="AlphaFoldDB" id="A0A1C0AN59"/>
<dbReference type="GO" id="GO:0006813">
    <property type="term" value="P:potassium ion transport"/>
    <property type="evidence" value="ECO:0007669"/>
    <property type="project" value="InterPro"/>
</dbReference>
<evidence type="ECO:0000259" key="2">
    <source>
        <dbReference type="PROSITE" id="PS51201"/>
    </source>
</evidence>
<gene>
    <name evidence="3" type="ORF">BCR15_03035</name>
</gene>
<dbReference type="InterPro" id="IPR036291">
    <property type="entry name" value="NAD(P)-bd_dom_sf"/>
</dbReference>
<evidence type="ECO:0000313" key="3">
    <source>
        <dbReference type="EMBL" id="OCL34678.1"/>
    </source>
</evidence>
<dbReference type="PROSITE" id="PS51201">
    <property type="entry name" value="RCK_N"/>
    <property type="match status" value="1"/>
</dbReference>
<dbReference type="PANTHER" id="PTHR43833:SF9">
    <property type="entry name" value="POTASSIUM CHANNEL PROTEIN YUGO-RELATED"/>
    <property type="match status" value="1"/>
</dbReference>
<dbReference type="Pfam" id="PF07885">
    <property type="entry name" value="Ion_trans_2"/>
    <property type="match status" value="1"/>
</dbReference>
<comment type="subcellular location">
    <subcellularLocation>
        <location evidence="1">Cell membrane</location>
        <topology evidence="1">Multi-pass membrane protein</topology>
    </subcellularLocation>
</comment>
<dbReference type="Gene3D" id="3.40.50.720">
    <property type="entry name" value="NAD(P)-binding Rossmann-like Domain"/>
    <property type="match status" value="1"/>
</dbReference>